<name>A0AA91YWD4_9BACT</name>
<protein>
    <submittedName>
        <fullName evidence="2">Uncharacterized protein</fullName>
    </submittedName>
</protein>
<sequence>MLSPSRTMVNSSGRRRHDNVGYKSTDRSRLNALVAQKGNCDDIIIVKHGLLTDTSFTNLAIFDGKHWVTPRHPLLPGTKRAALLDKGMIQKADITLEDLRNANKVSLFNAMIDFGEIEIVIEHVHFEHALFLLIYKIFYGCSEHGY</sequence>
<evidence type="ECO:0000313" key="3">
    <source>
        <dbReference type="Proteomes" id="UP000215155"/>
    </source>
</evidence>
<evidence type="ECO:0000256" key="1">
    <source>
        <dbReference type="SAM" id="MobiDB-lite"/>
    </source>
</evidence>
<feature type="compositionally biased region" description="Polar residues" evidence="1">
    <location>
        <begin position="1"/>
        <end position="12"/>
    </location>
</feature>
<feature type="region of interest" description="Disordered" evidence="1">
    <location>
        <begin position="1"/>
        <end position="24"/>
    </location>
</feature>
<dbReference type="InterPro" id="IPR043132">
    <property type="entry name" value="BCAT-like_C"/>
</dbReference>
<dbReference type="InterPro" id="IPR001544">
    <property type="entry name" value="Aminotrans_IV"/>
</dbReference>
<dbReference type="EMBL" id="NMPZ01000021">
    <property type="protein sequence ID" value="OXL43227.1"/>
    <property type="molecule type" value="Genomic_DNA"/>
</dbReference>
<dbReference type="Gene3D" id="3.20.10.10">
    <property type="entry name" value="D-amino Acid Aminotransferase, subunit A, domain 2"/>
    <property type="match status" value="1"/>
</dbReference>
<dbReference type="Pfam" id="PF01063">
    <property type="entry name" value="Aminotran_4"/>
    <property type="match status" value="1"/>
</dbReference>
<dbReference type="SUPFAM" id="SSF56752">
    <property type="entry name" value="D-aminoacid aminotransferase-like PLP-dependent enzymes"/>
    <property type="match status" value="1"/>
</dbReference>
<dbReference type="GO" id="GO:0003824">
    <property type="term" value="F:catalytic activity"/>
    <property type="evidence" value="ECO:0007669"/>
    <property type="project" value="InterPro"/>
</dbReference>
<proteinExistence type="predicted"/>
<evidence type="ECO:0000313" key="2">
    <source>
        <dbReference type="EMBL" id="OXL43227.1"/>
    </source>
</evidence>
<dbReference type="Proteomes" id="UP000215155">
    <property type="component" value="Unassembled WGS sequence"/>
</dbReference>
<organism evidence="2 3">
    <name type="scientific">Segatella copri</name>
    <dbReference type="NCBI Taxonomy" id="165179"/>
    <lineage>
        <taxon>Bacteria</taxon>
        <taxon>Pseudomonadati</taxon>
        <taxon>Bacteroidota</taxon>
        <taxon>Bacteroidia</taxon>
        <taxon>Bacteroidales</taxon>
        <taxon>Prevotellaceae</taxon>
        <taxon>Segatella</taxon>
    </lineage>
</organism>
<dbReference type="AlphaFoldDB" id="A0AA91YWD4"/>
<dbReference type="InterPro" id="IPR036038">
    <property type="entry name" value="Aminotransferase-like"/>
</dbReference>
<accession>A0AA91YWD4</accession>
<comment type="caution">
    <text evidence="2">The sequence shown here is derived from an EMBL/GenBank/DDBJ whole genome shotgun (WGS) entry which is preliminary data.</text>
</comment>
<gene>
    <name evidence="2" type="ORF">CFT61_12280</name>
</gene>
<reference evidence="2 3" key="1">
    <citation type="submission" date="2017-07" db="EMBL/GenBank/DDBJ databases">
        <title>Draft genome sequence of Prevotella copri isolated from the gut of healthy adult Indian.</title>
        <authorList>
            <person name="Das B."/>
            <person name="Bag S."/>
            <person name="Ghosh T.S."/>
        </authorList>
    </citation>
    <scope>NUCLEOTIDE SEQUENCE [LARGE SCALE GENOMIC DNA]</scope>
    <source>
        <strain evidence="2 3">Indica</strain>
    </source>
</reference>